<evidence type="ECO:0000256" key="6">
    <source>
        <dbReference type="SAM" id="Phobius"/>
    </source>
</evidence>
<dbReference type="Proteomes" id="UP001418222">
    <property type="component" value="Unassembled WGS sequence"/>
</dbReference>
<comment type="caution">
    <text evidence="7">The sequence shown here is derived from an EMBL/GenBank/DDBJ whole genome shotgun (WGS) entry which is preliminary data.</text>
</comment>
<dbReference type="InterPro" id="IPR044890">
    <property type="entry name" value="TMEM14_sf"/>
</dbReference>
<evidence type="ECO:0008006" key="9">
    <source>
        <dbReference type="Google" id="ProtNLM"/>
    </source>
</evidence>
<feature type="transmembrane region" description="Helical" evidence="6">
    <location>
        <begin position="211"/>
        <end position="230"/>
    </location>
</feature>
<dbReference type="Pfam" id="PF03647">
    <property type="entry name" value="Tmemb_14"/>
    <property type="match status" value="1"/>
</dbReference>
<dbReference type="PANTHER" id="PTHR12668:SF48">
    <property type="entry name" value="PROTEIN FATTY ACID EXPORT 1, CHLOROPLASTIC"/>
    <property type="match status" value="1"/>
</dbReference>
<comment type="similarity">
    <text evidence="2">Belongs to the TMEM14 family.</text>
</comment>
<keyword evidence="8" id="KW-1185">Reference proteome</keyword>
<reference evidence="7 8" key="1">
    <citation type="journal article" date="2022" name="Nat. Plants">
        <title>Genomes of leafy and leafless Platanthera orchids illuminate the evolution of mycoheterotrophy.</title>
        <authorList>
            <person name="Li M.H."/>
            <person name="Liu K.W."/>
            <person name="Li Z."/>
            <person name="Lu H.C."/>
            <person name="Ye Q.L."/>
            <person name="Zhang D."/>
            <person name="Wang J.Y."/>
            <person name="Li Y.F."/>
            <person name="Zhong Z.M."/>
            <person name="Liu X."/>
            <person name="Yu X."/>
            <person name="Liu D.K."/>
            <person name="Tu X.D."/>
            <person name="Liu B."/>
            <person name="Hao Y."/>
            <person name="Liao X.Y."/>
            <person name="Jiang Y.T."/>
            <person name="Sun W.H."/>
            <person name="Chen J."/>
            <person name="Chen Y.Q."/>
            <person name="Ai Y."/>
            <person name="Zhai J.W."/>
            <person name="Wu S.S."/>
            <person name="Zhou Z."/>
            <person name="Hsiao Y.Y."/>
            <person name="Wu W.L."/>
            <person name="Chen Y.Y."/>
            <person name="Lin Y.F."/>
            <person name="Hsu J.L."/>
            <person name="Li C.Y."/>
            <person name="Wang Z.W."/>
            <person name="Zhao X."/>
            <person name="Zhong W.Y."/>
            <person name="Ma X.K."/>
            <person name="Ma L."/>
            <person name="Huang J."/>
            <person name="Chen G.Z."/>
            <person name="Huang M.Z."/>
            <person name="Huang L."/>
            <person name="Peng D.H."/>
            <person name="Luo Y.B."/>
            <person name="Zou S.Q."/>
            <person name="Chen S.P."/>
            <person name="Lan S."/>
            <person name="Tsai W.C."/>
            <person name="Van de Peer Y."/>
            <person name="Liu Z.J."/>
        </authorList>
    </citation>
    <scope>NUCLEOTIDE SEQUENCE [LARGE SCALE GENOMIC DNA]</scope>
    <source>
        <strain evidence="7">Lor287</strain>
    </source>
</reference>
<sequence length="245" mass="26910">MKALQFSGVGIANKSIFLRRYLSSSTLGFPSRCPGLDERYIHGLKVPVSIKRKPFASMCLNGSSTRISEYEENKGVRYTEDYSEKSVDDTIKSYSTLSPSETKAEENLHVSQEHAVEQKGYAKIHDFCFGIPYGGFLFTGGLFGYLLTRNSVSLTTSMLGAAVLVFAAISLKVWRKGLSSLPFMLGQAALAAAVLLKHFQTYSLTKNLFPSGLYIFMSAAILCFYSYVLFSGGNPPPKRNLAASL</sequence>
<comment type="subcellular location">
    <subcellularLocation>
        <location evidence="1">Membrane</location>
    </subcellularLocation>
</comment>
<evidence type="ECO:0000256" key="1">
    <source>
        <dbReference type="ARBA" id="ARBA00004370"/>
    </source>
</evidence>
<dbReference type="AlphaFoldDB" id="A0AAP0B3J9"/>
<proteinExistence type="inferred from homology"/>
<evidence type="ECO:0000256" key="4">
    <source>
        <dbReference type="ARBA" id="ARBA00022989"/>
    </source>
</evidence>
<accession>A0AAP0B3J9</accession>
<evidence type="ECO:0000256" key="3">
    <source>
        <dbReference type="ARBA" id="ARBA00022692"/>
    </source>
</evidence>
<protein>
    <recommendedName>
        <fullName evidence="9">Protein FATTY ACID EXPORT 1, chloroplastic</fullName>
    </recommendedName>
</protein>
<keyword evidence="5 6" id="KW-0472">Membrane</keyword>
<evidence type="ECO:0000313" key="8">
    <source>
        <dbReference type="Proteomes" id="UP001418222"/>
    </source>
</evidence>
<keyword evidence="4 6" id="KW-1133">Transmembrane helix</keyword>
<dbReference type="EMBL" id="JBBWWQ010000016">
    <property type="protein sequence ID" value="KAK8926306.1"/>
    <property type="molecule type" value="Genomic_DNA"/>
</dbReference>
<dbReference type="PANTHER" id="PTHR12668">
    <property type="entry name" value="TRANSMEMBRANE PROTEIN 14, 15"/>
    <property type="match status" value="1"/>
</dbReference>
<feature type="transmembrane region" description="Helical" evidence="6">
    <location>
        <begin position="154"/>
        <end position="174"/>
    </location>
</feature>
<dbReference type="Gene3D" id="1.10.10.1740">
    <property type="entry name" value="Transmembrane protein 14-like"/>
    <property type="match status" value="1"/>
</dbReference>
<gene>
    <name evidence="7" type="ORF">KSP39_PZI018780</name>
</gene>
<feature type="transmembrane region" description="Helical" evidence="6">
    <location>
        <begin position="181"/>
        <end position="199"/>
    </location>
</feature>
<name>A0AAP0B3J9_9ASPA</name>
<dbReference type="InterPro" id="IPR005349">
    <property type="entry name" value="TMEM14"/>
</dbReference>
<dbReference type="GO" id="GO:0009706">
    <property type="term" value="C:chloroplast inner membrane"/>
    <property type="evidence" value="ECO:0007669"/>
    <property type="project" value="TreeGrafter"/>
</dbReference>
<dbReference type="GO" id="GO:0015245">
    <property type="term" value="F:fatty acid transmembrane transporter activity"/>
    <property type="evidence" value="ECO:0007669"/>
    <property type="project" value="TreeGrafter"/>
</dbReference>
<evidence type="ECO:0000256" key="2">
    <source>
        <dbReference type="ARBA" id="ARBA00007590"/>
    </source>
</evidence>
<feature type="transmembrane region" description="Helical" evidence="6">
    <location>
        <begin position="127"/>
        <end position="148"/>
    </location>
</feature>
<organism evidence="7 8">
    <name type="scientific">Platanthera zijinensis</name>
    <dbReference type="NCBI Taxonomy" id="2320716"/>
    <lineage>
        <taxon>Eukaryota</taxon>
        <taxon>Viridiplantae</taxon>
        <taxon>Streptophyta</taxon>
        <taxon>Embryophyta</taxon>
        <taxon>Tracheophyta</taxon>
        <taxon>Spermatophyta</taxon>
        <taxon>Magnoliopsida</taxon>
        <taxon>Liliopsida</taxon>
        <taxon>Asparagales</taxon>
        <taxon>Orchidaceae</taxon>
        <taxon>Orchidoideae</taxon>
        <taxon>Orchideae</taxon>
        <taxon>Orchidinae</taxon>
        <taxon>Platanthera</taxon>
    </lineage>
</organism>
<keyword evidence="3 6" id="KW-0812">Transmembrane</keyword>
<evidence type="ECO:0000313" key="7">
    <source>
        <dbReference type="EMBL" id="KAK8926306.1"/>
    </source>
</evidence>
<evidence type="ECO:0000256" key="5">
    <source>
        <dbReference type="ARBA" id="ARBA00023136"/>
    </source>
</evidence>